<gene>
    <name evidence="2" type="ORF">PR048_026405</name>
</gene>
<keyword evidence="1" id="KW-0812">Transmembrane</keyword>
<reference evidence="2 3" key="1">
    <citation type="submission" date="2023-02" db="EMBL/GenBank/DDBJ databases">
        <title>LHISI_Scaffold_Assembly.</title>
        <authorList>
            <person name="Stuart O.P."/>
            <person name="Cleave R."/>
            <person name="Magrath M.J.L."/>
            <person name="Mikheyev A.S."/>
        </authorList>
    </citation>
    <scope>NUCLEOTIDE SEQUENCE [LARGE SCALE GENOMIC DNA]</scope>
    <source>
        <strain evidence="2">Daus_M_001</strain>
        <tissue evidence="2">Leg muscle</tissue>
    </source>
</reference>
<evidence type="ECO:0000256" key="1">
    <source>
        <dbReference type="SAM" id="Phobius"/>
    </source>
</evidence>
<name>A0ABQ9GLA0_9NEOP</name>
<proteinExistence type="predicted"/>
<dbReference type="Proteomes" id="UP001159363">
    <property type="component" value="Chromosome 10"/>
</dbReference>
<keyword evidence="1" id="KW-0472">Membrane</keyword>
<dbReference type="EMBL" id="JARBHB010000011">
    <property type="protein sequence ID" value="KAJ8872789.1"/>
    <property type="molecule type" value="Genomic_DNA"/>
</dbReference>
<evidence type="ECO:0000313" key="2">
    <source>
        <dbReference type="EMBL" id="KAJ8872789.1"/>
    </source>
</evidence>
<evidence type="ECO:0000313" key="3">
    <source>
        <dbReference type="Proteomes" id="UP001159363"/>
    </source>
</evidence>
<keyword evidence="1" id="KW-1133">Transmembrane helix</keyword>
<comment type="caution">
    <text evidence="2">The sequence shown here is derived from an EMBL/GenBank/DDBJ whole genome shotgun (WGS) entry which is preliminary data.</text>
</comment>
<sequence length="172" mass="20011">MHETHIAIGHGGRTRMMMDPKSQKDVVVRPSLNNGINLRCQVDLLDLQANLDNMSKFILVYQDQLRKLHTIFWIFSPLLAHLISSILIIVESCVTKLYKFVENRGTTSLRDLSNVQTRTLEICYQRGWKLIEIQNGLTARVSSAVPRELVNNIDTEEGLEKTNIKRWRWWHD</sequence>
<protein>
    <submittedName>
        <fullName evidence="2">Uncharacterized protein</fullName>
    </submittedName>
</protein>
<organism evidence="2 3">
    <name type="scientific">Dryococelus australis</name>
    <dbReference type="NCBI Taxonomy" id="614101"/>
    <lineage>
        <taxon>Eukaryota</taxon>
        <taxon>Metazoa</taxon>
        <taxon>Ecdysozoa</taxon>
        <taxon>Arthropoda</taxon>
        <taxon>Hexapoda</taxon>
        <taxon>Insecta</taxon>
        <taxon>Pterygota</taxon>
        <taxon>Neoptera</taxon>
        <taxon>Polyneoptera</taxon>
        <taxon>Phasmatodea</taxon>
        <taxon>Verophasmatodea</taxon>
        <taxon>Anareolatae</taxon>
        <taxon>Phasmatidae</taxon>
        <taxon>Eurycanthinae</taxon>
        <taxon>Dryococelus</taxon>
    </lineage>
</organism>
<accession>A0ABQ9GLA0</accession>
<feature type="transmembrane region" description="Helical" evidence="1">
    <location>
        <begin position="71"/>
        <end position="90"/>
    </location>
</feature>
<keyword evidence="3" id="KW-1185">Reference proteome</keyword>